<reference evidence="7" key="1">
    <citation type="submission" date="2018-01" db="EMBL/GenBank/DDBJ databases">
        <authorList>
            <person name="Mao J.F."/>
        </authorList>
    </citation>
    <scope>NUCLEOTIDE SEQUENCE</scope>
    <source>
        <strain evidence="7">Huo1</strain>
        <tissue evidence="7">Leaf</tissue>
    </source>
</reference>
<evidence type="ECO:0000256" key="3">
    <source>
        <dbReference type="ARBA" id="ARBA00023034"/>
    </source>
</evidence>
<sequence>MTSYKLSQFTLWILCFQALRIIKYAVGKSGAEFRREMQRNSVAVRQLIHYSGQPDPLKGDALNKAVRETAQETLSALFTSDESKAAPTESKLGSRIKGFGNTNYELPSEEKKSFMNEIVDLGSATIKHGLSSLAQSPSLRTNNETGSYRSLTLQRSFSQESDHSKRHEAVLSLLSGEKGGGENNQVERSTKAPQPSMMPDLLDTSDSHDLMGVEDSQKAETSLGHENDFFSGMAINKSEIKDAHVAASRTESEPFDFFNSRESASQAAGINAAPMFPMGAMSYNFPPGLMFNPALASHAMNNVSMENLCAQPQFLAAMSNFQQLGHLQSSTGFSAAGSVVGNSSAFPDVFNSTIAAQPSTSLMNDSKREDTGC</sequence>
<dbReference type="InterPro" id="IPR039273">
    <property type="entry name" value="TEPSIN"/>
</dbReference>
<dbReference type="InterPro" id="IPR008942">
    <property type="entry name" value="ENTH_VHS"/>
</dbReference>
<dbReference type="GO" id="GO:0032588">
    <property type="term" value="C:trans-Golgi network membrane"/>
    <property type="evidence" value="ECO:0007669"/>
    <property type="project" value="TreeGrafter"/>
</dbReference>
<evidence type="ECO:0000256" key="5">
    <source>
        <dbReference type="SAM" id="MobiDB-lite"/>
    </source>
</evidence>
<protein>
    <recommendedName>
        <fullName evidence="9">VHS domain-containing protein</fullName>
    </recommendedName>
</protein>
<comment type="caution">
    <text evidence="7">The sequence shown here is derived from an EMBL/GenBank/DDBJ whole genome shotgun (WGS) entry which is preliminary data.</text>
</comment>
<evidence type="ECO:0000313" key="7">
    <source>
        <dbReference type="EMBL" id="KAG6399613.1"/>
    </source>
</evidence>
<keyword evidence="4" id="KW-0968">Cytoplasmic vesicle</keyword>
<organism evidence="7">
    <name type="scientific">Salvia splendens</name>
    <name type="common">Scarlet sage</name>
    <dbReference type="NCBI Taxonomy" id="180675"/>
    <lineage>
        <taxon>Eukaryota</taxon>
        <taxon>Viridiplantae</taxon>
        <taxon>Streptophyta</taxon>
        <taxon>Embryophyta</taxon>
        <taxon>Tracheophyta</taxon>
        <taxon>Spermatophyta</taxon>
        <taxon>Magnoliopsida</taxon>
        <taxon>eudicotyledons</taxon>
        <taxon>Gunneridae</taxon>
        <taxon>Pentapetalae</taxon>
        <taxon>asterids</taxon>
        <taxon>lamiids</taxon>
        <taxon>Lamiales</taxon>
        <taxon>Lamiaceae</taxon>
        <taxon>Nepetoideae</taxon>
        <taxon>Mentheae</taxon>
        <taxon>Salviinae</taxon>
        <taxon>Salvia</taxon>
        <taxon>Salvia subgen. Calosphace</taxon>
        <taxon>core Calosphace</taxon>
    </lineage>
</organism>
<dbReference type="AlphaFoldDB" id="A0A8X8ZCJ0"/>
<dbReference type="Proteomes" id="UP000298416">
    <property type="component" value="Unassembled WGS sequence"/>
</dbReference>
<keyword evidence="3" id="KW-0333">Golgi apparatus</keyword>
<dbReference type="InterPro" id="IPR035802">
    <property type="entry name" value="ENTH/VHS_tepsin"/>
</dbReference>
<evidence type="ECO:0008006" key="9">
    <source>
        <dbReference type="Google" id="ProtNLM"/>
    </source>
</evidence>
<evidence type="ECO:0000256" key="2">
    <source>
        <dbReference type="ARBA" id="ARBA00004555"/>
    </source>
</evidence>
<evidence type="ECO:0000313" key="8">
    <source>
        <dbReference type="Proteomes" id="UP000298416"/>
    </source>
</evidence>
<keyword evidence="6" id="KW-0732">Signal</keyword>
<name>A0A8X8ZCJ0_SALSN</name>
<comment type="subcellular location">
    <subcellularLocation>
        <location evidence="1">Cytoplasmic vesicle</location>
    </subcellularLocation>
    <subcellularLocation>
        <location evidence="2">Golgi apparatus</location>
    </subcellularLocation>
</comment>
<feature type="signal peptide" evidence="6">
    <location>
        <begin position="1"/>
        <end position="27"/>
    </location>
</feature>
<feature type="chain" id="PRO_5036458324" description="VHS domain-containing protein" evidence="6">
    <location>
        <begin position="28"/>
        <end position="373"/>
    </location>
</feature>
<evidence type="ECO:0000256" key="4">
    <source>
        <dbReference type="ARBA" id="ARBA00023329"/>
    </source>
</evidence>
<keyword evidence="8" id="KW-1185">Reference proteome</keyword>
<feature type="region of interest" description="Disordered" evidence="5">
    <location>
        <begin position="173"/>
        <end position="200"/>
    </location>
</feature>
<reference evidence="7" key="2">
    <citation type="submission" date="2020-08" db="EMBL/GenBank/DDBJ databases">
        <title>Plant Genome Project.</title>
        <authorList>
            <person name="Zhang R.-G."/>
        </authorList>
    </citation>
    <scope>NUCLEOTIDE SEQUENCE</scope>
    <source>
        <strain evidence="7">Huo1</strain>
        <tissue evidence="7">Leaf</tissue>
    </source>
</reference>
<dbReference type="PANTHER" id="PTHR21514:SF0">
    <property type="entry name" value="AP-4 COMPLEX ACCESSORY SUBUNIT TEPSIN"/>
    <property type="match status" value="1"/>
</dbReference>
<proteinExistence type="predicted"/>
<dbReference type="CDD" id="cd03572">
    <property type="entry name" value="ENTH_like_Tepsin"/>
    <property type="match status" value="1"/>
</dbReference>
<dbReference type="Gene3D" id="1.25.40.90">
    <property type="match status" value="1"/>
</dbReference>
<evidence type="ECO:0000256" key="1">
    <source>
        <dbReference type="ARBA" id="ARBA00004541"/>
    </source>
</evidence>
<accession>A0A8X8ZCJ0</accession>
<evidence type="ECO:0000256" key="6">
    <source>
        <dbReference type="SAM" id="SignalP"/>
    </source>
</evidence>
<gene>
    <name evidence="7" type="ORF">SASPL_141094</name>
</gene>
<dbReference type="EMBL" id="PNBA02000015">
    <property type="protein sequence ID" value="KAG6399613.1"/>
    <property type="molecule type" value="Genomic_DNA"/>
</dbReference>
<dbReference type="PANTHER" id="PTHR21514">
    <property type="entry name" value="AP-4 COMPLEX ACCESSORY SUBUNIT TEPSIN"/>
    <property type="match status" value="1"/>
</dbReference>
<feature type="compositionally biased region" description="Polar residues" evidence="5">
    <location>
        <begin position="183"/>
        <end position="193"/>
    </location>
</feature>
<dbReference type="GO" id="GO:0031410">
    <property type="term" value="C:cytoplasmic vesicle"/>
    <property type="evidence" value="ECO:0007669"/>
    <property type="project" value="UniProtKB-SubCell"/>
</dbReference>